<feature type="compositionally biased region" description="Basic and acidic residues" evidence="3">
    <location>
        <begin position="58"/>
        <end position="69"/>
    </location>
</feature>
<gene>
    <name evidence="6" type="ORF">PSTT_06154</name>
</gene>
<evidence type="ECO:0008006" key="8">
    <source>
        <dbReference type="Google" id="ProtNLM"/>
    </source>
</evidence>
<evidence type="ECO:0000259" key="5">
    <source>
        <dbReference type="Pfam" id="PF17102"/>
    </source>
</evidence>
<evidence type="ECO:0000256" key="1">
    <source>
        <dbReference type="ARBA" id="ARBA00007583"/>
    </source>
</evidence>
<dbReference type="AlphaFoldDB" id="A0A2S4VLH5"/>
<name>A0A2S4VLH5_9BASI</name>
<dbReference type="InterPro" id="IPR021520">
    <property type="entry name" value="Stealth_CR2"/>
</dbReference>
<evidence type="ECO:0000256" key="2">
    <source>
        <dbReference type="ARBA" id="ARBA00022679"/>
    </source>
</evidence>
<dbReference type="Pfam" id="PF11380">
    <property type="entry name" value="Stealth_CR2"/>
    <property type="match status" value="1"/>
</dbReference>
<feature type="domain" description="Stealth protein CR2 conserved region 2" evidence="4">
    <location>
        <begin position="161"/>
        <end position="275"/>
    </location>
</feature>
<dbReference type="EMBL" id="PKSL01000047">
    <property type="protein sequence ID" value="POW10339.1"/>
    <property type="molecule type" value="Genomic_DNA"/>
</dbReference>
<dbReference type="Proteomes" id="UP000239156">
    <property type="component" value="Unassembled WGS sequence"/>
</dbReference>
<dbReference type="PANTHER" id="PTHR24045">
    <property type="match status" value="1"/>
</dbReference>
<dbReference type="Pfam" id="PF17102">
    <property type="entry name" value="Stealth_CR3"/>
    <property type="match status" value="1"/>
</dbReference>
<dbReference type="VEuPathDB" id="FungiDB:PSTT_06154"/>
<sequence>MDFLTSSARVYMPSKSMGAETKSVKTGSHSQQNPKPHHQSATESRANKNGGWTQTVSKAKDEEQLEHSYHHQCTSTHLLPKPPSPSLKPPLNRLSKQRAIRPTSAQLSISNRLSQEWLSTGRLLSPLSTPSQPIDLVWTWANHSKPREDQGILTAATQYLYREHDELRFSLRSSLISLPPQFIRSRQIITSSTRPHWLASSHPTLSFILHSHLFKFIDHSKILLSYQWFKHYVPSLNSLAIESQFGHLSTIHDNFLYLNDDCFFINKFSQGDFSSELFGPVFRIQFDLKVEDDQINRSGSLASRVKFLTPSSSYNNNLELINTYSYLLGLVNETEDLSHLPKVLNIHILNEVSEIWREEIFITASSRVRGQRRELNMMYLSTWYHIEKHREAMLHSFIMLQSDQNQDGMMTRKEREGMMKRIGTGDEEVIEVYKPFRPRRGIVEDGLRDSAPLETDYEWISSDGYPLIGPNMKELLDYRHQEIVPRIICRLNLTHCFPPPLSTETFSSTEKILGRIAHEKPECGDCLLALLIGQQSTGIESLLPPRTFRTSIAEWLDSNILATRPFSSFNKLAHGLCFFEKPFIRSSRFHKPTLFTHDPRIWAIRNIQRYQYVLGNTPSRFDVLTTLPSSRKLLTFLSQKFTKKDGFNRALLVTINDRIFTPHLAHVHRLFVAWLNQSWPFPAPWENNP</sequence>
<dbReference type="InterPro" id="IPR031357">
    <property type="entry name" value="Stealth_CR3"/>
</dbReference>
<feature type="non-terminal residue" evidence="6">
    <location>
        <position position="689"/>
    </location>
</feature>
<dbReference type="GO" id="GO:0003976">
    <property type="term" value="F:UDP-N-acetylglucosamine-lysosomal-enzyme N-acetylglucosaminephosphotransferase activity"/>
    <property type="evidence" value="ECO:0007669"/>
    <property type="project" value="TreeGrafter"/>
</dbReference>
<keyword evidence="2" id="KW-0808">Transferase</keyword>
<evidence type="ECO:0000313" key="6">
    <source>
        <dbReference type="EMBL" id="POW10339.1"/>
    </source>
</evidence>
<dbReference type="VEuPathDB" id="FungiDB:PSHT_02915"/>
<feature type="region of interest" description="Disordered" evidence="3">
    <location>
        <begin position="1"/>
        <end position="101"/>
    </location>
</feature>
<comment type="similarity">
    <text evidence="1">Belongs to the stealth family.</text>
</comment>
<proteinExistence type="inferred from homology"/>
<accession>A0A2S4VLH5</accession>
<feature type="compositionally biased region" description="Polar residues" evidence="3">
    <location>
        <begin position="24"/>
        <end position="44"/>
    </location>
</feature>
<organism evidence="6 7">
    <name type="scientific">Puccinia striiformis</name>
    <dbReference type="NCBI Taxonomy" id="27350"/>
    <lineage>
        <taxon>Eukaryota</taxon>
        <taxon>Fungi</taxon>
        <taxon>Dikarya</taxon>
        <taxon>Basidiomycota</taxon>
        <taxon>Pucciniomycotina</taxon>
        <taxon>Pucciniomycetes</taxon>
        <taxon>Pucciniales</taxon>
        <taxon>Pucciniaceae</taxon>
        <taxon>Puccinia</taxon>
    </lineage>
</organism>
<evidence type="ECO:0000259" key="4">
    <source>
        <dbReference type="Pfam" id="PF11380"/>
    </source>
</evidence>
<evidence type="ECO:0000256" key="3">
    <source>
        <dbReference type="SAM" id="MobiDB-lite"/>
    </source>
</evidence>
<dbReference type="GO" id="GO:0005794">
    <property type="term" value="C:Golgi apparatus"/>
    <property type="evidence" value="ECO:0007669"/>
    <property type="project" value="TreeGrafter"/>
</dbReference>
<dbReference type="InterPro" id="IPR047141">
    <property type="entry name" value="Stealth"/>
</dbReference>
<dbReference type="GO" id="GO:0046835">
    <property type="term" value="P:carbohydrate phosphorylation"/>
    <property type="evidence" value="ECO:0007669"/>
    <property type="project" value="TreeGrafter"/>
</dbReference>
<comment type="caution">
    <text evidence="6">The sequence shown here is derived from an EMBL/GenBank/DDBJ whole genome shotgun (WGS) entry which is preliminary data.</text>
</comment>
<protein>
    <recommendedName>
        <fullName evidence="8">Stealth protein CR3 conserved region 3 domain-containing protein</fullName>
    </recommendedName>
</protein>
<evidence type="ECO:0000313" key="7">
    <source>
        <dbReference type="Proteomes" id="UP000239156"/>
    </source>
</evidence>
<feature type="domain" description="Stealth protein CR3 conserved region 3" evidence="5">
    <location>
        <begin position="338"/>
        <end position="387"/>
    </location>
</feature>
<keyword evidence="7" id="KW-1185">Reference proteome</keyword>
<reference evidence="6" key="1">
    <citation type="submission" date="2017-12" db="EMBL/GenBank/DDBJ databases">
        <title>Gene loss provides genomic basis for host adaptation in cereal stripe rust fungi.</title>
        <authorList>
            <person name="Xia C."/>
        </authorList>
    </citation>
    <scope>NUCLEOTIDE SEQUENCE [LARGE SCALE GENOMIC DNA]</scope>
    <source>
        <strain evidence="6">93-210</strain>
    </source>
</reference>
<dbReference type="PANTHER" id="PTHR24045:SF0">
    <property type="entry name" value="N-ACETYLGLUCOSAMINE-1-PHOSPHOTRANSFERASE SUBUNITS ALPHA_BETA"/>
    <property type="match status" value="1"/>
</dbReference>